<dbReference type="GO" id="GO:0003677">
    <property type="term" value="F:DNA binding"/>
    <property type="evidence" value="ECO:0007669"/>
    <property type="project" value="UniProtKB-KW"/>
</dbReference>
<dbReference type="InterPro" id="IPR039997">
    <property type="entry name" value="TFE"/>
</dbReference>
<dbReference type="InParanoid" id="A0A1Q6DT92"/>
<reference evidence="7" key="1">
    <citation type="submission" date="2016-12" db="EMBL/GenBank/DDBJ databases">
        <title>Discovery of methanogenic haloarchaea.</title>
        <authorList>
            <person name="Sorokin D.Y."/>
            <person name="Makarova K.S."/>
            <person name="Abbas B."/>
            <person name="Ferrer M."/>
            <person name="Golyshin P.N."/>
        </authorList>
    </citation>
    <scope>NUCLEOTIDE SEQUENCE [LARGE SCALE GENOMIC DNA]</scope>
    <source>
        <strain evidence="7">HMET1</strain>
    </source>
</reference>
<dbReference type="SUPFAM" id="SSF46785">
    <property type="entry name" value="Winged helix' DNA-binding domain"/>
    <property type="match status" value="1"/>
</dbReference>
<dbReference type="PANTHER" id="PTHR13097">
    <property type="entry name" value="TRANSCRIPTION INITIATION FACTOR IIE, ALPHA SUBUNIT"/>
    <property type="match status" value="1"/>
</dbReference>
<dbReference type="PROSITE" id="PS51344">
    <property type="entry name" value="HTH_TFE_IIE"/>
    <property type="match status" value="1"/>
</dbReference>
<evidence type="ECO:0000259" key="6">
    <source>
        <dbReference type="PROSITE" id="PS51344"/>
    </source>
</evidence>
<dbReference type="InterPro" id="IPR036390">
    <property type="entry name" value="WH_DNA-bd_sf"/>
</dbReference>
<keyword evidence="3 4" id="KW-0804">Transcription</keyword>
<comment type="similarity">
    <text evidence="4">Belongs to the TFE family.</text>
</comment>
<keyword evidence="2 4" id="KW-0238">DNA-binding</keyword>
<dbReference type="Pfam" id="PF02002">
    <property type="entry name" value="TFIIE_alpha"/>
    <property type="match status" value="1"/>
</dbReference>
<evidence type="ECO:0000256" key="1">
    <source>
        <dbReference type="ARBA" id="ARBA00023015"/>
    </source>
</evidence>
<evidence type="ECO:0000256" key="2">
    <source>
        <dbReference type="ARBA" id="ARBA00023125"/>
    </source>
</evidence>
<sequence>MSETDTDKLQDSVVRKFIKEISGEEAIEVVKKLREKETATDEEIAEEVEFDLNNVRKILYKLYENGLAEYTRSRNQDTGWITYTWRLTLENADKVLQNRKEELLKNLKDKLEFETNNVFYACPEGHGKLPFKEASENNFKCPKCDSGLIHYENEETIEKLKERIEELKEKIEKQSH</sequence>
<name>A0A1Q6DT92_METT1</name>
<dbReference type="InterPro" id="IPR002853">
    <property type="entry name" value="TFIIE_asu"/>
</dbReference>
<comment type="domain">
    <text evidence="4">The winged helix domain is involved in binding to DNA in the preinitiation complex.</text>
</comment>
<dbReference type="AlphaFoldDB" id="A0A1Q6DT92"/>
<dbReference type="GO" id="GO:0006355">
    <property type="term" value="P:regulation of DNA-templated transcription"/>
    <property type="evidence" value="ECO:0007669"/>
    <property type="project" value="UniProtKB-UniRule"/>
</dbReference>
<organism evidence="7 8">
    <name type="scientific">Methanohalarchaeum thermophilum</name>
    <dbReference type="NCBI Taxonomy" id="1903181"/>
    <lineage>
        <taxon>Archaea</taxon>
        <taxon>Methanobacteriati</taxon>
        <taxon>Methanobacteriota</taxon>
        <taxon>Methanonatronarchaeia</taxon>
        <taxon>Methanonatronarchaeales</taxon>
        <taxon>Methanonatronarchaeaceae</taxon>
        <taxon>Candidatus Methanohalarchaeum</taxon>
    </lineage>
</organism>
<dbReference type="Gene3D" id="1.10.10.10">
    <property type="entry name" value="Winged helix-like DNA-binding domain superfamily/Winged helix DNA-binding domain"/>
    <property type="match status" value="1"/>
</dbReference>
<keyword evidence="1 4" id="KW-0805">Transcription regulation</keyword>
<comment type="caution">
    <text evidence="7">The sequence shown here is derived from an EMBL/GenBank/DDBJ whole genome shotgun (WGS) entry which is preliminary data.</text>
</comment>
<dbReference type="InterPro" id="IPR024550">
    <property type="entry name" value="TFIIEa/SarR/Rpc3_HTH_dom"/>
</dbReference>
<keyword evidence="8" id="KW-1185">Reference proteome</keyword>
<dbReference type="InterPro" id="IPR017919">
    <property type="entry name" value="TFIIE/TFIIEa_HTH"/>
</dbReference>
<dbReference type="PANTHER" id="PTHR13097:SF7">
    <property type="entry name" value="GENERAL TRANSCRIPTION FACTOR IIE SUBUNIT 1"/>
    <property type="match status" value="1"/>
</dbReference>
<proteinExistence type="inferred from homology"/>
<evidence type="ECO:0000256" key="5">
    <source>
        <dbReference type="NCBIfam" id="TIGR00373"/>
    </source>
</evidence>
<dbReference type="EMBL" id="MSDW01000001">
    <property type="protein sequence ID" value="OKY77595.1"/>
    <property type="molecule type" value="Genomic_DNA"/>
</dbReference>
<dbReference type="STRING" id="1903181.BTN85_0063"/>
<dbReference type="NCBIfam" id="TIGR00373">
    <property type="entry name" value="transcription factor E"/>
    <property type="match status" value="1"/>
</dbReference>
<comment type="function">
    <text evidence="4">Transcription factor that plays a role in the activation of archaeal genes transcribed by RNA polymerase. Facilitates transcription initiation by enhancing TATA-box recognition by TATA-box-binding protein (Tbp), and transcription factor B (Tfb) and RNA polymerase recruitment. Not absolutely required for transcription in vitro, but particularly important in cases where Tbp or Tfb function is not optimal. It dynamically alters the nucleic acid-binding properties of RNA polymerases by stabilizing the initiation complex and destabilizing elongation complexes. Seems to translocate with the RNA polymerase following initiation and acts by binding to the non template strand of the transcription bubble in elongation complexes.</text>
</comment>
<dbReference type="SMART" id="SM00531">
    <property type="entry name" value="TFIIE"/>
    <property type="match status" value="1"/>
</dbReference>
<evidence type="ECO:0000313" key="7">
    <source>
        <dbReference type="EMBL" id="OKY77595.1"/>
    </source>
</evidence>
<dbReference type="GO" id="GO:0006367">
    <property type="term" value="P:transcription initiation at RNA polymerase II promoter"/>
    <property type="evidence" value="ECO:0007669"/>
    <property type="project" value="InterPro"/>
</dbReference>
<protein>
    <recommendedName>
        <fullName evidence="4 5">Transcription factor E</fullName>
        <shortName evidence="4">TFE</shortName>
    </recommendedName>
    <alternativeName>
        <fullName evidence="4">TFIIE subunit alpha homolog</fullName>
    </alternativeName>
    <alternativeName>
        <fullName evidence="4">Transcription initiation factor TFIIE</fullName>
    </alternativeName>
</protein>
<feature type="domain" description="HTH TFE/IIEalpha-type" evidence="6">
    <location>
        <begin position="10"/>
        <end position="93"/>
    </location>
</feature>
<dbReference type="InterPro" id="IPR036388">
    <property type="entry name" value="WH-like_DNA-bd_sf"/>
</dbReference>
<dbReference type="Proteomes" id="UP000185744">
    <property type="component" value="Unassembled WGS sequence"/>
</dbReference>
<comment type="subunit">
    <text evidence="4">Monomer. Interaction with RNA polymerase subunits RpoF and RpoE is necessary for Tfe stimulatory transcription activity. Able to interact with Tbp and RNA polymerase in the absence of DNA promoter. Interacts both with the preinitiation and elongation complexes.</text>
</comment>
<dbReference type="GO" id="GO:0003743">
    <property type="term" value="F:translation initiation factor activity"/>
    <property type="evidence" value="ECO:0007669"/>
    <property type="project" value="UniProtKB-KW"/>
</dbReference>
<dbReference type="PIRSF" id="PIRSF006373">
    <property type="entry name" value="TF_E_archaea"/>
    <property type="match status" value="1"/>
</dbReference>
<dbReference type="NCBIfam" id="NF004910">
    <property type="entry name" value="PRK06266.1"/>
    <property type="match status" value="1"/>
</dbReference>
<evidence type="ECO:0000256" key="4">
    <source>
        <dbReference type="HAMAP-Rule" id="MF_01909"/>
    </source>
</evidence>
<dbReference type="FunCoup" id="A0A1Q6DT92">
    <property type="interactions" value="8"/>
</dbReference>
<evidence type="ECO:0000313" key="8">
    <source>
        <dbReference type="Proteomes" id="UP000185744"/>
    </source>
</evidence>
<accession>A0A1Q6DT92</accession>
<gene>
    <name evidence="4" type="primary">tfe</name>
    <name evidence="7" type="ORF">BTN85_0063</name>
</gene>
<dbReference type="InterPro" id="IPR016481">
    <property type="entry name" value="TF_E_archaea"/>
</dbReference>
<dbReference type="HAMAP" id="MF_01909">
    <property type="entry name" value="TFE_arch"/>
    <property type="match status" value="1"/>
</dbReference>
<evidence type="ECO:0000256" key="3">
    <source>
        <dbReference type="ARBA" id="ARBA00023163"/>
    </source>
</evidence>